<feature type="transmembrane region" description="Helical" evidence="5">
    <location>
        <begin position="6"/>
        <end position="23"/>
    </location>
</feature>
<keyword evidence="3 5" id="KW-1133">Transmembrane helix</keyword>
<dbReference type="KEGG" id="ohi:H8790_07605"/>
<protein>
    <submittedName>
        <fullName evidence="6">CvpA family protein</fullName>
    </submittedName>
</protein>
<dbReference type="EMBL" id="CP060490">
    <property type="protein sequence ID" value="QNL43362.1"/>
    <property type="molecule type" value="Genomic_DNA"/>
</dbReference>
<evidence type="ECO:0000313" key="7">
    <source>
        <dbReference type="Proteomes" id="UP000515960"/>
    </source>
</evidence>
<keyword evidence="2 5" id="KW-0812">Transmembrane</keyword>
<sequence length="238" mass="25529">MNQAVIIDLCLLAVLLCAFFLGARRGLFRSLAGLVVIVVSLVCATLLANVLTEPVMEIFHPMLEEKLEQKVDRVMDGEALASAGGVTMPESTAADPVWEQARQLLQALGMGDHQAGSLADRVQEKVRDTGMEIASAVAESLLYSIVHGILFVLSFVVVLFALRLVVAATDLALKLPGLHFLNSAGGGLLGMGEGFLLLFLAVWALEQFGVSFSKELVESTYLLELFVTKSPLDLLSSL</sequence>
<name>A0A7G9B1D1_9FIRM</name>
<dbReference type="GO" id="GO:0016020">
    <property type="term" value="C:membrane"/>
    <property type="evidence" value="ECO:0007669"/>
    <property type="project" value="UniProtKB-SubCell"/>
</dbReference>
<dbReference type="PANTHER" id="PTHR37306">
    <property type="entry name" value="COLICIN V PRODUCTION PROTEIN"/>
    <property type="match status" value="1"/>
</dbReference>
<dbReference type="AlphaFoldDB" id="A0A7G9B1D1"/>
<keyword evidence="7" id="KW-1185">Reference proteome</keyword>
<keyword evidence="4 5" id="KW-0472">Membrane</keyword>
<dbReference type="Pfam" id="PF02674">
    <property type="entry name" value="Colicin_V"/>
    <property type="match status" value="2"/>
</dbReference>
<dbReference type="RefSeq" id="WP_187331953.1">
    <property type="nucleotide sequence ID" value="NZ_CP060490.1"/>
</dbReference>
<evidence type="ECO:0000256" key="3">
    <source>
        <dbReference type="ARBA" id="ARBA00022989"/>
    </source>
</evidence>
<dbReference type="PANTHER" id="PTHR37306:SF1">
    <property type="entry name" value="COLICIN V PRODUCTION PROTEIN"/>
    <property type="match status" value="1"/>
</dbReference>
<evidence type="ECO:0000313" key="6">
    <source>
        <dbReference type="EMBL" id="QNL43362.1"/>
    </source>
</evidence>
<evidence type="ECO:0000256" key="1">
    <source>
        <dbReference type="ARBA" id="ARBA00004141"/>
    </source>
</evidence>
<comment type="subcellular location">
    <subcellularLocation>
        <location evidence="1">Membrane</location>
        <topology evidence="1">Multi-pass membrane protein</topology>
    </subcellularLocation>
</comment>
<organism evidence="6 7">
    <name type="scientific">Oscillibacter hominis</name>
    <dbReference type="NCBI Taxonomy" id="2763056"/>
    <lineage>
        <taxon>Bacteria</taxon>
        <taxon>Bacillati</taxon>
        <taxon>Bacillota</taxon>
        <taxon>Clostridia</taxon>
        <taxon>Eubacteriales</taxon>
        <taxon>Oscillospiraceae</taxon>
        <taxon>Oscillibacter</taxon>
    </lineage>
</organism>
<accession>A0A7G9B1D1</accession>
<feature type="transmembrane region" description="Helical" evidence="5">
    <location>
        <begin position="141"/>
        <end position="166"/>
    </location>
</feature>
<feature type="transmembrane region" description="Helical" evidence="5">
    <location>
        <begin position="178"/>
        <end position="205"/>
    </location>
</feature>
<evidence type="ECO:0000256" key="5">
    <source>
        <dbReference type="SAM" id="Phobius"/>
    </source>
</evidence>
<dbReference type="Proteomes" id="UP000515960">
    <property type="component" value="Chromosome"/>
</dbReference>
<proteinExistence type="predicted"/>
<dbReference type="InterPro" id="IPR003825">
    <property type="entry name" value="Colicin-V_CvpA"/>
</dbReference>
<feature type="transmembrane region" description="Helical" evidence="5">
    <location>
        <begin position="30"/>
        <end position="51"/>
    </location>
</feature>
<gene>
    <name evidence="6" type="ORF">H8790_07605</name>
</gene>
<evidence type="ECO:0000256" key="4">
    <source>
        <dbReference type="ARBA" id="ARBA00023136"/>
    </source>
</evidence>
<evidence type="ECO:0000256" key="2">
    <source>
        <dbReference type="ARBA" id="ARBA00022692"/>
    </source>
</evidence>
<reference evidence="6 7" key="1">
    <citation type="submission" date="2020-08" db="EMBL/GenBank/DDBJ databases">
        <authorList>
            <person name="Liu C."/>
            <person name="Sun Q."/>
        </authorList>
    </citation>
    <scope>NUCLEOTIDE SEQUENCE [LARGE SCALE GENOMIC DNA]</scope>
    <source>
        <strain evidence="6 7">NSJ-62</strain>
    </source>
</reference>
<dbReference type="GO" id="GO:0009403">
    <property type="term" value="P:toxin biosynthetic process"/>
    <property type="evidence" value="ECO:0007669"/>
    <property type="project" value="InterPro"/>
</dbReference>